<keyword evidence="8 10" id="KW-0464">Manganese</keyword>
<proteinExistence type="inferred from homology"/>
<dbReference type="RefSeq" id="WP_140031687.1">
    <property type="nucleotide sequence ID" value="NZ_CP137845.1"/>
</dbReference>
<comment type="similarity">
    <text evidence="10">Belongs to the CRISPR-associated endonuclease Cas1 family.</text>
</comment>
<sequence>MYKKIIEINESNYAKLFLGNLILYKEKQKISIPTQNIDTVIFENQNSTITLPLINELVSKGVNIIICDKKHLPNSLIIPLQGHYNNKILQNQILWDSNFKNSVWTKIINLKIINSLNLLKKLNLLNAIEESTLLDYANSIKFMDSTNREAHAAKLYFKLLFGNNFNRQDDNNLINRYLNYGYSILMSYITRGIISKGYDCRIAVFHKSFNNYYALSTDLMEPFRCLIDKLVYEYFKNNELVNFQEFKEKLFLMFFDYIKYENRNITINEYINYYVVTSLKNEVLSSFIIDWNI</sequence>
<evidence type="ECO:0000256" key="3">
    <source>
        <dbReference type="ARBA" id="ARBA00022759"/>
    </source>
</evidence>
<comment type="function">
    <text evidence="10">CRISPR (clustered regularly interspaced short palindromic repeat), is an adaptive immune system that provides protection against mobile genetic elements (viruses, transposable elements and conjugative plasmids). CRISPR clusters contain spacers, sequences complementary to antecedent mobile elements, and target invading nucleic acids. CRISPR clusters are transcribed and processed into CRISPR RNA (crRNA). Acts as a dsDNA endonuclease. Involved in the integration of spacer DNA into the CRISPR cassette.</text>
</comment>
<keyword evidence="4 10" id="KW-0378">Hydrolase</keyword>
<dbReference type="InterPro" id="IPR042206">
    <property type="entry name" value="CRISPR-assoc_Cas1_C"/>
</dbReference>
<evidence type="ECO:0000256" key="10">
    <source>
        <dbReference type="HAMAP-Rule" id="MF_01470"/>
    </source>
</evidence>
<evidence type="ECO:0000256" key="5">
    <source>
        <dbReference type="ARBA" id="ARBA00022842"/>
    </source>
</evidence>
<dbReference type="Pfam" id="PF01867">
    <property type="entry name" value="Cas_Cas1"/>
    <property type="match status" value="1"/>
</dbReference>
<dbReference type="GO" id="GO:0004519">
    <property type="term" value="F:endonuclease activity"/>
    <property type="evidence" value="ECO:0007669"/>
    <property type="project" value="UniProtKB-KW"/>
</dbReference>
<name>A0ABZ0PCA9_9BACT</name>
<dbReference type="InterPro" id="IPR050646">
    <property type="entry name" value="Cas1"/>
</dbReference>
<keyword evidence="2 10" id="KW-0479">Metal-binding</keyword>
<dbReference type="NCBIfam" id="TIGR03639">
    <property type="entry name" value="cas1_NMENI"/>
    <property type="match status" value="1"/>
</dbReference>
<dbReference type="PANTHER" id="PTHR34353">
    <property type="entry name" value="CRISPR-ASSOCIATED ENDONUCLEASE CAS1 1"/>
    <property type="match status" value="1"/>
</dbReference>
<gene>
    <name evidence="10 11" type="primary">cas1</name>
    <name evidence="11" type="ORF">R9B83_01250</name>
</gene>
<dbReference type="InterPro" id="IPR002729">
    <property type="entry name" value="CRISPR-assoc_Cas1"/>
</dbReference>
<organism evidence="11 12">
    <name type="scientific">Metamycoplasma equirhinis</name>
    <dbReference type="NCBI Taxonomy" id="92402"/>
    <lineage>
        <taxon>Bacteria</taxon>
        <taxon>Bacillati</taxon>
        <taxon>Mycoplasmatota</taxon>
        <taxon>Mycoplasmoidales</taxon>
        <taxon>Metamycoplasmataceae</taxon>
        <taxon>Metamycoplasma</taxon>
    </lineage>
</organism>
<evidence type="ECO:0000256" key="6">
    <source>
        <dbReference type="ARBA" id="ARBA00023118"/>
    </source>
</evidence>
<evidence type="ECO:0000256" key="9">
    <source>
        <dbReference type="ARBA" id="ARBA00038592"/>
    </source>
</evidence>
<feature type="binding site" evidence="10">
    <location>
        <position position="221"/>
    </location>
    <ligand>
        <name>Mn(2+)</name>
        <dbReference type="ChEBI" id="CHEBI:29035"/>
    </ligand>
</feature>
<evidence type="ECO:0000256" key="2">
    <source>
        <dbReference type="ARBA" id="ARBA00022723"/>
    </source>
</evidence>
<reference evidence="11" key="1">
    <citation type="submission" date="2023-11" db="EMBL/GenBank/DDBJ databases">
        <title>Completed genome sequence of Mycoplasma equirhinis type strain M432/72.</title>
        <authorList>
            <person name="Spergser J."/>
        </authorList>
    </citation>
    <scope>NUCLEOTIDE SEQUENCE [LARGE SCALE GENOMIC DNA]</scope>
    <source>
        <strain evidence="11">M432/72</strain>
    </source>
</reference>
<keyword evidence="12" id="KW-1185">Reference proteome</keyword>
<keyword evidence="5 10" id="KW-0460">Magnesium</keyword>
<dbReference type="Proteomes" id="UP001303601">
    <property type="component" value="Chromosome"/>
</dbReference>
<comment type="subunit">
    <text evidence="9 10">Homodimer, forms a heterotetramer with a Cas2 homodimer.</text>
</comment>
<accession>A0ABZ0PCA9</accession>
<evidence type="ECO:0000256" key="8">
    <source>
        <dbReference type="ARBA" id="ARBA00023211"/>
    </source>
</evidence>
<evidence type="ECO:0000313" key="11">
    <source>
        <dbReference type="EMBL" id="WPB54179.1"/>
    </source>
</evidence>
<feature type="binding site" evidence="10">
    <location>
        <position position="149"/>
    </location>
    <ligand>
        <name>Mn(2+)</name>
        <dbReference type="ChEBI" id="CHEBI:29035"/>
    </ligand>
</feature>
<protein>
    <recommendedName>
        <fullName evidence="10">CRISPR-associated endonuclease Cas1</fullName>
        <ecNumber evidence="10">3.1.-.-</ecNumber>
    </recommendedName>
</protein>
<keyword evidence="1 10" id="KW-0540">Nuclease</keyword>
<keyword evidence="3 10" id="KW-0255">Endonuclease</keyword>
<dbReference type="EC" id="3.1.-.-" evidence="10"/>
<dbReference type="Gene3D" id="1.20.120.920">
    <property type="entry name" value="CRISPR-associated endonuclease Cas1, C-terminal domain"/>
    <property type="match status" value="1"/>
</dbReference>
<dbReference type="PANTHER" id="PTHR34353:SF2">
    <property type="entry name" value="CRISPR-ASSOCIATED ENDONUCLEASE CAS1 1"/>
    <property type="match status" value="1"/>
</dbReference>
<evidence type="ECO:0000256" key="4">
    <source>
        <dbReference type="ARBA" id="ARBA00022801"/>
    </source>
</evidence>
<keyword evidence="7 10" id="KW-0238">DNA-binding</keyword>
<keyword evidence="6 10" id="KW-0051">Antiviral defense</keyword>
<dbReference type="EMBL" id="CP137845">
    <property type="protein sequence ID" value="WPB54179.1"/>
    <property type="molecule type" value="Genomic_DNA"/>
</dbReference>
<feature type="binding site" evidence="10">
    <location>
        <position position="206"/>
    </location>
    <ligand>
        <name>Mn(2+)</name>
        <dbReference type="ChEBI" id="CHEBI:29035"/>
    </ligand>
</feature>
<evidence type="ECO:0000256" key="1">
    <source>
        <dbReference type="ARBA" id="ARBA00022722"/>
    </source>
</evidence>
<dbReference type="InterPro" id="IPR019855">
    <property type="entry name" value="CRISPR-assoc_Cas1_NMENI"/>
</dbReference>
<evidence type="ECO:0000313" key="12">
    <source>
        <dbReference type="Proteomes" id="UP001303601"/>
    </source>
</evidence>
<dbReference type="NCBIfam" id="TIGR00287">
    <property type="entry name" value="cas1"/>
    <property type="match status" value="1"/>
</dbReference>
<dbReference type="HAMAP" id="MF_01470">
    <property type="entry name" value="Cas1"/>
    <property type="match status" value="1"/>
</dbReference>
<evidence type="ECO:0000256" key="7">
    <source>
        <dbReference type="ARBA" id="ARBA00023125"/>
    </source>
</evidence>
<dbReference type="GeneID" id="94493495"/>
<comment type="cofactor">
    <cofactor evidence="10">
        <name>Mg(2+)</name>
        <dbReference type="ChEBI" id="CHEBI:18420"/>
    </cofactor>
    <cofactor evidence="10">
        <name>Mn(2+)</name>
        <dbReference type="ChEBI" id="CHEBI:29035"/>
    </cofactor>
</comment>